<accession>A0ACC3CH16</accession>
<comment type="caution">
    <text evidence="1">The sequence shown here is derived from an EMBL/GenBank/DDBJ whole genome shotgun (WGS) entry which is preliminary data.</text>
</comment>
<dbReference type="Proteomes" id="UP000798662">
    <property type="component" value="Chromosome 3"/>
</dbReference>
<dbReference type="EMBL" id="CM020620">
    <property type="protein sequence ID" value="KAK1869052.1"/>
    <property type="molecule type" value="Genomic_DNA"/>
</dbReference>
<reference evidence="1" key="1">
    <citation type="submission" date="2019-11" db="EMBL/GenBank/DDBJ databases">
        <title>Nori genome reveals adaptations in red seaweeds to the harsh intertidal environment.</title>
        <authorList>
            <person name="Wang D."/>
            <person name="Mao Y."/>
        </authorList>
    </citation>
    <scope>NUCLEOTIDE SEQUENCE</scope>
    <source>
        <tissue evidence="1">Gametophyte</tissue>
    </source>
</reference>
<gene>
    <name evidence="1" type="ORF">I4F81_011534</name>
</gene>
<evidence type="ECO:0000313" key="2">
    <source>
        <dbReference type="Proteomes" id="UP000798662"/>
    </source>
</evidence>
<name>A0ACC3CH16_PYRYE</name>
<protein>
    <submittedName>
        <fullName evidence="1">Uncharacterized protein</fullName>
    </submittedName>
</protein>
<proteinExistence type="predicted"/>
<organism evidence="1 2">
    <name type="scientific">Pyropia yezoensis</name>
    <name type="common">Susabi-nori</name>
    <name type="synonym">Porphyra yezoensis</name>
    <dbReference type="NCBI Taxonomy" id="2788"/>
    <lineage>
        <taxon>Eukaryota</taxon>
        <taxon>Rhodophyta</taxon>
        <taxon>Bangiophyceae</taxon>
        <taxon>Bangiales</taxon>
        <taxon>Bangiaceae</taxon>
        <taxon>Pyropia</taxon>
    </lineage>
</organism>
<sequence length="604" mass="58298">MPPGGRALPPLPAVRRALTARPLRPPPPRPPPATAATAAAAVSTAVSTATAAAAAPLPPTAASAIHRAAAAVLPDRGAGGAPPPPRAPPSPRFPPSPRLPSVPLSAAAAAATTSAAAAAAAAAVPAAATTTTAFAPTATAFAPTPTAFTPTATATATATPTTAAVAAPRFTTAALVGPPNAGKSTLLNALLRTRLSAVSRKVNATRRSVLGALVAGPAAATQVAVVDTPGILGRGAGGRALGRGWAAVGGVGWAAAAQADTVVLVVDAGGGERGVARAVALGGDLVRRLATPAAAAAAAPEADASDADGAADAGGPAVDAAAGTSGGGGGDAPAPGRAARLARRQRAVAAKASARSAAAAAAAAAAAEAGAPPGCDRRSTERAALLDLAATLVDTIPGFAAAFRPEVHYTAAGARGGGGGDGGDPPGVATLRDALAAGAPSGEWAYPPPPPGGASWAGLSERERVEQALWEKLLHRLHQELPYQLEVVCEGWTDGRAGSGAGGAALPLLTGGAPARHHMLLDGDDDDGDGDSDGDSVDRGAVGGPPPGPVLAQYALRVGARSQVPIVIGAGGSVVEWVRTATEAAAAEMLGRDVHLRLRVVCAV</sequence>
<keyword evidence="2" id="KW-1185">Reference proteome</keyword>
<evidence type="ECO:0000313" key="1">
    <source>
        <dbReference type="EMBL" id="KAK1869052.1"/>
    </source>
</evidence>